<comment type="pathway">
    <text evidence="1 8">Purine metabolism; IMP biosynthesis via de novo pathway; 5-amino-1-(5-phospho-D-ribosyl)imidazole-4-carboxamide from 5-amino-1-(5-phospho-D-ribosyl)imidazole-4-carboxylate: step 1/2.</text>
</comment>
<evidence type="ECO:0000256" key="5">
    <source>
        <dbReference type="ARBA" id="ARBA00022755"/>
    </source>
</evidence>
<dbReference type="InterPro" id="IPR018236">
    <property type="entry name" value="SAICAR_synthetase_CS"/>
</dbReference>
<dbReference type="AlphaFoldDB" id="A0A2M7E788"/>
<dbReference type="UniPathway" id="UPA00074">
    <property type="reaction ID" value="UER00131"/>
</dbReference>
<evidence type="ECO:0000256" key="8">
    <source>
        <dbReference type="HAMAP-Rule" id="MF_00137"/>
    </source>
</evidence>
<dbReference type="SUPFAM" id="SSF56104">
    <property type="entry name" value="SAICAR synthase-like"/>
    <property type="match status" value="1"/>
</dbReference>
<gene>
    <name evidence="8" type="primary">purC</name>
    <name evidence="10" type="ORF">COS11_06675</name>
</gene>
<dbReference type="Gene3D" id="3.30.200.20">
    <property type="entry name" value="Phosphorylase Kinase, domain 1"/>
    <property type="match status" value="1"/>
</dbReference>
<comment type="caution">
    <text evidence="10">The sequence shown here is derived from an EMBL/GenBank/DDBJ whole genome shotgun (WGS) entry which is preliminary data.</text>
</comment>
<dbReference type="GO" id="GO:0005524">
    <property type="term" value="F:ATP binding"/>
    <property type="evidence" value="ECO:0007669"/>
    <property type="project" value="UniProtKB-KW"/>
</dbReference>
<evidence type="ECO:0000256" key="2">
    <source>
        <dbReference type="ARBA" id="ARBA00010190"/>
    </source>
</evidence>
<dbReference type="GO" id="GO:0005737">
    <property type="term" value="C:cytoplasm"/>
    <property type="evidence" value="ECO:0007669"/>
    <property type="project" value="TreeGrafter"/>
</dbReference>
<dbReference type="Pfam" id="PF01259">
    <property type="entry name" value="SAICAR_synt"/>
    <property type="match status" value="1"/>
</dbReference>
<keyword evidence="6 8" id="KW-0067">ATP-binding</keyword>
<dbReference type="NCBIfam" id="TIGR00081">
    <property type="entry name" value="purC"/>
    <property type="match status" value="1"/>
</dbReference>
<reference evidence="11" key="1">
    <citation type="submission" date="2017-09" db="EMBL/GenBank/DDBJ databases">
        <title>Depth-based differentiation of microbial function through sediment-hosted aquifers and enrichment of novel symbionts in the deep terrestrial subsurface.</title>
        <authorList>
            <person name="Probst A.J."/>
            <person name="Ladd B."/>
            <person name="Jarett J.K."/>
            <person name="Geller-Mcgrath D.E."/>
            <person name="Sieber C.M.K."/>
            <person name="Emerson J.B."/>
            <person name="Anantharaman K."/>
            <person name="Thomas B.C."/>
            <person name="Malmstrom R."/>
            <person name="Stieglmeier M."/>
            <person name="Klingl A."/>
            <person name="Woyke T."/>
            <person name="Ryan C.M."/>
            <person name="Banfield J.F."/>
        </authorList>
    </citation>
    <scope>NUCLEOTIDE SEQUENCE [LARGE SCALE GENOMIC DNA]</scope>
</reference>
<dbReference type="PANTHER" id="PTHR43700">
    <property type="entry name" value="PHOSPHORIBOSYLAMINOIMIDAZOLE-SUCCINOCARBOXAMIDE SYNTHASE"/>
    <property type="match status" value="1"/>
</dbReference>
<evidence type="ECO:0000256" key="1">
    <source>
        <dbReference type="ARBA" id="ARBA00004672"/>
    </source>
</evidence>
<keyword evidence="5 8" id="KW-0658">Purine biosynthesis</keyword>
<evidence type="ECO:0000256" key="7">
    <source>
        <dbReference type="ARBA" id="ARBA00048475"/>
    </source>
</evidence>
<dbReference type="GO" id="GO:0006189">
    <property type="term" value="P:'de novo' IMP biosynthetic process"/>
    <property type="evidence" value="ECO:0007669"/>
    <property type="project" value="UniProtKB-UniRule"/>
</dbReference>
<dbReference type="InterPro" id="IPR028923">
    <property type="entry name" value="SAICAR_synt/ADE2_N"/>
</dbReference>
<dbReference type="Gene3D" id="3.30.470.20">
    <property type="entry name" value="ATP-grasp fold, B domain"/>
    <property type="match status" value="1"/>
</dbReference>
<evidence type="ECO:0000313" key="10">
    <source>
        <dbReference type="EMBL" id="PIV63583.1"/>
    </source>
</evidence>
<dbReference type="EC" id="6.3.2.6" evidence="8"/>
<evidence type="ECO:0000259" key="9">
    <source>
        <dbReference type="Pfam" id="PF01259"/>
    </source>
</evidence>
<dbReference type="Proteomes" id="UP000228886">
    <property type="component" value="Unassembled WGS sequence"/>
</dbReference>
<organism evidence="10 11">
    <name type="scientific">bacterium (Candidatus Ratteibacteria) CG01_land_8_20_14_3_00_40_19</name>
    <dbReference type="NCBI Taxonomy" id="2014290"/>
    <lineage>
        <taxon>Bacteria</taxon>
        <taxon>Candidatus Ratteibacteria</taxon>
    </lineage>
</organism>
<evidence type="ECO:0000256" key="4">
    <source>
        <dbReference type="ARBA" id="ARBA00022741"/>
    </source>
</evidence>
<accession>A0A2M7E788</accession>
<name>A0A2M7E788_9BACT</name>
<evidence type="ECO:0000256" key="3">
    <source>
        <dbReference type="ARBA" id="ARBA00022598"/>
    </source>
</evidence>
<evidence type="ECO:0000256" key="6">
    <source>
        <dbReference type="ARBA" id="ARBA00022840"/>
    </source>
</evidence>
<feature type="domain" description="SAICAR synthetase/ADE2 N-terminal" evidence="9">
    <location>
        <begin position="8"/>
        <end position="261"/>
    </location>
</feature>
<protein>
    <recommendedName>
        <fullName evidence="8">Phosphoribosylaminoimidazole-succinocarboxamide synthase</fullName>
        <ecNumber evidence="8">6.3.2.6</ecNumber>
    </recommendedName>
    <alternativeName>
        <fullName evidence="8">SAICAR synthetase</fullName>
    </alternativeName>
</protein>
<keyword evidence="3 8" id="KW-0436">Ligase</keyword>
<dbReference type="GO" id="GO:0004639">
    <property type="term" value="F:phosphoribosylaminoimidazolesuccinocarboxamide synthase activity"/>
    <property type="evidence" value="ECO:0007669"/>
    <property type="project" value="UniProtKB-UniRule"/>
</dbReference>
<dbReference type="PANTHER" id="PTHR43700:SF1">
    <property type="entry name" value="PHOSPHORIBOSYLAMINOIMIDAZOLE-SUCCINOCARBOXAMIDE SYNTHASE"/>
    <property type="match status" value="1"/>
</dbReference>
<dbReference type="HAMAP" id="MF_00137">
    <property type="entry name" value="SAICAR_synth"/>
    <property type="match status" value="1"/>
</dbReference>
<comment type="similarity">
    <text evidence="2 8">Belongs to the SAICAR synthetase family.</text>
</comment>
<dbReference type="EMBL" id="PETL01000321">
    <property type="protein sequence ID" value="PIV63583.1"/>
    <property type="molecule type" value="Genomic_DNA"/>
</dbReference>
<dbReference type="InterPro" id="IPR001636">
    <property type="entry name" value="SAICAR_synth"/>
</dbReference>
<dbReference type="CDD" id="cd01414">
    <property type="entry name" value="SAICAR_synt_Sc"/>
    <property type="match status" value="1"/>
</dbReference>
<dbReference type="PROSITE" id="PS01057">
    <property type="entry name" value="SAICAR_SYNTHETASE_1"/>
    <property type="match status" value="1"/>
</dbReference>
<dbReference type="PROSITE" id="PS01058">
    <property type="entry name" value="SAICAR_SYNTHETASE_2"/>
    <property type="match status" value="1"/>
</dbReference>
<sequence>MLPNAKLFKKGKVREIYSFGDKLLMVATDRISAFDVVLPNGIPDKGKILTALSVFWFDFTSNIIANHLIAHQFEEIASLIKELRGYRDLLEGRCLLVRKTNPLPLECVVRGYLSGSGWREYQEKGAVCGIKLPSGLKESGQLPEPIFTPAIKAIKGHDENVSAEQAKDIVGEKVFDEIKSKSLALYQKASAYADSRGIIIADTKFEFGRADDKIILIDELFTPDSSRFWPREKYIPGKTQPSFDKQFVRDYLEKLNWDKTPPAPQLPEEIAQKTKEKYFYALRLITGKNNVTTN</sequence>
<evidence type="ECO:0000313" key="11">
    <source>
        <dbReference type="Proteomes" id="UP000228886"/>
    </source>
</evidence>
<dbReference type="NCBIfam" id="NF010568">
    <property type="entry name" value="PRK13961.1"/>
    <property type="match status" value="1"/>
</dbReference>
<proteinExistence type="inferred from homology"/>
<dbReference type="FunFam" id="3.30.470.20:FF:000015">
    <property type="entry name" value="Phosphoribosylaminoimidazole-succinocarboxamide synthase"/>
    <property type="match status" value="1"/>
</dbReference>
<comment type="catalytic activity">
    <reaction evidence="7 8">
        <text>5-amino-1-(5-phospho-D-ribosyl)imidazole-4-carboxylate + L-aspartate + ATP = (2S)-2-[5-amino-1-(5-phospho-beta-D-ribosyl)imidazole-4-carboxamido]succinate + ADP + phosphate + 2 H(+)</text>
        <dbReference type="Rhea" id="RHEA:22628"/>
        <dbReference type="ChEBI" id="CHEBI:15378"/>
        <dbReference type="ChEBI" id="CHEBI:29991"/>
        <dbReference type="ChEBI" id="CHEBI:30616"/>
        <dbReference type="ChEBI" id="CHEBI:43474"/>
        <dbReference type="ChEBI" id="CHEBI:58443"/>
        <dbReference type="ChEBI" id="CHEBI:77657"/>
        <dbReference type="ChEBI" id="CHEBI:456216"/>
        <dbReference type="EC" id="6.3.2.6"/>
    </reaction>
</comment>
<keyword evidence="4 8" id="KW-0547">Nucleotide-binding</keyword>